<keyword evidence="1" id="KW-0472">Membrane</keyword>
<feature type="non-terminal residue" evidence="2">
    <location>
        <position position="207"/>
    </location>
</feature>
<sequence>AQLDPGRTPGTKLWMPFSSFWYCVLNWYYFTVVLSVAQKLWSRTSKAFRKTMVGIAGQKTRLNYLLLAHTVVAATFGTVAFLLPHLFGFFLGEEWHGSWRFNPEEGQVKITHVVIRIYGALIVGQSLIVWEVRKTDDGVVRRAIVRAYFVVFTLTTLALLRAQLTDSTWHVANLLNLLLFGALAGFYGWFYWFNPPPVFEGLGKGEI</sequence>
<reference evidence="2" key="1">
    <citation type="submission" date="2021-02" db="EMBL/GenBank/DDBJ databases">
        <authorList>
            <person name="Dougan E. K."/>
            <person name="Rhodes N."/>
            <person name="Thang M."/>
            <person name="Chan C."/>
        </authorList>
    </citation>
    <scope>NUCLEOTIDE SEQUENCE</scope>
</reference>
<feature type="transmembrane region" description="Helical" evidence="1">
    <location>
        <begin position="174"/>
        <end position="193"/>
    </location>
</feature>
<evidence type="ECO:0000313" key="2">
    <source>
        <dbReference type="EMBL" id="CAE8713460.1"/>
    </source>
</evidence>
<feature type="transmembrane region" description="Helical" evidence="1">
    <location>
        <begin position="19"/>
        <end position="41"/>
    </location>
</feature>
<dbReference type="EMBL" id="CAJNNW010032494">
    <property type="protein sequence ID" value="CAE8713460.1"/>
    <property type="molecule type" value="Genomic_DNA"/>
</dbReference>
<feature type="transmembrane region" description="Helical" evidence="1">
    <location>
        <begin position="62"/>
        <end position="90"/>
    </location>
</feature>
<evidence type="ECO:0000313" key="3">
    <source>
        <dbReference type="Proteomes" id="UP000626109"/>
    </source>
</evidence>
<keyword evidence="1" id="KW-1133">Transmembrane helix</keyword>
<organism evidence="2 3">
    <name type="scientific">Polarella glacialis</name>
    <name type="common">Dinoflagellate</name>
    <dbReference type="NCBI Taxonomy" id="89957"/>
    <lineage>
        <taxon>Eukaryota</taxon>
        <taxon>Sar</taxon>
        <taxon>Alveolata</taxon>
        <taxon>Dinophyceae</taxon>
        <taxon>Suessiales</taxon>
        <taxon>Suessiaceae</taxon>
        <taxon>Polarella</taxon>
    </lineage>
</organism>
<feature type="transmembrane region" description="Helical" evidence="1">
    <location>
        <begin position="144"/>
        <end position="162"/>
    </location>
</feature>
<proteinExistence type="predicted"/>
<dbReference type="AlphaFoldDB" id="A0A813KVQ1"/>
<dbReference type="Proteomes" id="UP000626109">
    <property type="component" value="Unassembled WGS sequence"/>
</dbReference>
<keyword evidence="1" id="KW-0812">Transmembrane</keyword>
<accession>A0A813KVQ1</accession>
<comment type="caution">
    <text evidence="2">The sequence shown here is derived from an EMBL/GenBank/DDBJ whole genome shotgun (WGS) entry which is preliminary data.</text>
</comment>
<gene>
    <name evidence="2" type="ORF">PGLA2088_LOCUS37542</name>
</gene>
<name>A0A813KVQ1_POLGL</name>
<evidence type="ECO:0000256" key="1">
    <source>
        <dbReference type="SAM" id="Phobius"/>
    </source>
</evidence>
<protein>
    <submittedName>
        <fullName evidence="2">Uncharacterized protein</fullName>
    </submittedName>
</protein>